<dbReference type="Gene3D" id="1.10.10.10">
    <property type="entry name" value="Winged helix-like DNA-binding domain superfamily/Winged helix DNA-binding domain"/>
    <property type="match status" value="1"/>
</dbReference>
<dbReference type="InterPro" id="IPR016032">
    <property type="entry name" value="Sig_transdc_resp-reg_C-effctor"/>
</dbReference>
<dbReference type="Pfam" id="PF08448">
    <property type="entry name" value="PAS_4"/>
    <property type="match status" value="1"/>
</dbReference>
<sequence length="224" mass="24359">MDLARQEAVTWRNRALLLFDRVAMPVAVCDVYGAVLLANPAMAAECGTTPGRLRGRDVLDLFSPREATQVERIAEALRLRHRSRYQVSVRWQAPGGVRRSGELTADPVSDTVEDTPALLVMLRVDAERDPSPAAPAGQARITPMEARVLALLAAGATTARAARETGLTTDGVTYHLRRLSSRWGASNRTELVARAYALGVLRAGVWPPEVSDVSHDRDVPDDEA</sequence>
<comment type="caution">
    <text evidence="3">The sequence shown here is derived from an EMBL/GenBank/DDBJ whole genome shotgun (WGS) entry which is preliminary data.</text>
</comment>
<dbReference type="SUPFAM" id="SSF55785">
    <property type="entry name" value="PYP-like sensor domain (PAS domain)"/>
    <property type="match status" value="1"/>
</dbReference>
<protein>
    <submittedName>
        <fullName evidence="3">PAS domain S-box protein</fullName>
    </submittedName>
</protein>
<dbReference type="InterPro" id="IPR013656">
    <property type="entry name" value="PAS_4"/>
</dbReference>
<dbReference type="PANTHER" id="PTHR43214">
    <property type="entry name" value="TWO-COMPONENT RESPONSE REGULATOR"/>
    <property type="match status" value="1"/>
</dbReference>
<proteinExistence type="predicted"/>
<feature type="domain" description="HTH luxR-type" evidence="2">
    <location>
        <begin position="138"/>
        <end position="195"/>
    </location>
</feature>
<dbReference type="Gene3D" id="3.30.450.20">
    <property type="entry name" value="PAS domain"/>
    <property type="match status" value="1"/>
</dbReference>
<gene>
    <name evidence="3" type="ORF">G3M58_78620</name>
</gene>
<dbReference type="InterPro" id="IPR000014">
    <property type="entry name" value="PAS"/>
</dbReference>
<dbReference type="GO" id="GO:0003677">
    <property type="term" value="F:DNA binding"/>
    <property type="evidence" value="ECO:0007669"/>
    <property type="project" value="UniProtKB-KW"/>
</dbReference>
<reference evidence="3" key="1">
    <citation type="submission" date="2020-01" db="EMBL/GenBank/DDBJ databases">
        <title>Insect and environment-associated Actinomycetes.</title>
        <authorList>
            <person name="Currrie C."/>
            <person name="Chevrette M."/>
            <person name="Carlson C."/>
            <person name="Stubbendieck R."/>
            <person name="Wendt-Pienkowski E."/>
        </authorList>
    </citation>
    <scope>NUCLEOTIDE SEQUENCE</scope>
    <source>
        <strain evidence="3">SID7499</strain>
    </source>
</reference>
<keyword evidence="1" id="KW-0238">DNA-binding</keyword>
<dbReference type="AlphaFoldDB" id="A0A6G3XQR5"/>
<dbReference type="GO" id="GO:0006355">
    <property type="term" value="P:regulation of DNA-templated transcription"/>
    <property type="evidence" value="ECO:0007669"/>
    <property type="project" value="InterPro"/>
</dbReference>
<accession>A0A6G3XQR5</accession>
<dbReference type="InterPro" id="IPR000792">
    <property type="entry name" value="Tscrpt_reg_LuxR_C"/>
</dbReference>
<dbReference type="InterPro" id="IPR035965">
    <property type="entry name" value="PAS-like_dom_sf"/>
</dbReference>
<dbReference type="NCBIfam" id="TIGR00229">
    <property type="entry name" value="sensory_box"/>
    <property type="match status" value="1"/>
</dbReference>
<organism evidence="3">
    <name type="scientific">Streptomyces sp. SID7499</name>
    <dbReference type="NCBI Taxonomy" id="2706086"/>
    <lineage>
        <taxon>Bacteria</taxon>
        <taxon>Bacillati</taxon>
        <taxon>Actinomycetota</taxon>
        <taxon>Actinomycetes</taxon>
        <taxon>Kitasatosporales</taxon>
        <taxon>Streptomycetaceae</taxon>
        <taxon>Streptomyces</taxon>
    </lineage>
</organism>
<dbReference type="SUPFAM" id="SSF46894">
    <property type="entry name" value="C-terminal effector domain of the bipartite response regulators"/>
    <property type="match status" value="1"/>
</dbReference>
<dbReference type="InterPro" id="IPR039420">
    <property type="entry name" value="WalR-like"/>
</dbReference>
<evidence type="ECO:0000313" key="3">
    <source>
        <dbReference type="EMBL" id="NEE20168.1"/>
    </source>
</evidence>
<evidence type="ECO:0000256" key="1">
    <source>
        <dbReference type="ARBA" id="ARBA00023125"/>
    </source>
</evidence>
<dbReference type="InterPro" id="IPR036388">
    <property type="entry name" value="WH-like_DNA-bd_sf"/>
</dbReference>
<dbReference type="SMART" id="SM00421">
    <property type="entry name" value="HTH_LUXR"/>
    <property type="match status" value="1"/>
</dbReference>
<dbReference type="EMBL" id="JAAGMN010008439">
    <property type="protein sequence ID" value="NEE20168.1"/>
    <property type="molecule type" value="Genomic_DNA"/>
</dbReference>
<dbReference type="Pfam" id="PF00196">
    <property type="entry name" value="GerE"/>
    <property type="match status" value="1"/>
</dbReference>
<name>A0A6G3XQR5_9ACTN</name>
<evidence type="ECO:0000259" key="2">
    <source>
        <dbReference type="SMART" id="SM00421"/>
    </source>
</evidence>
<dbReference type="CDD" id="cd00130">
    <property type="entry name" value="PAS"/>
    <property type="match status" value="1"/>
</dbReference>